<evidence type="ECO:0000256" key="2">
    <source>
        <dbReference type="SAM" id="SignalP"/>
    </source>
</evidence>
<dbReference type="Proteomes" id="UP001268542">
    <property type="component" value="Unassembled WGS sequence"/>
</dbReference>
<proteinExistence type="predicted"/>
<dbReference type="EMBL" id="JAVYII010000001">
    <property type="protein sequence ID" value="MDT9591524.1"/>
    <property type="molecule type" value="Genomic_DNA"/>
</dbReference>
<name>A0ABU3PQN8_9ACTN</name>
<feature type="region of interest" description="Disordered" evidence="1">
    <location>
        <begin position="25"/>
        <end position="55"/>
    </location>
</feature>
<evidence type="ECO:0000313" key="4">
    <source>
        <dbReference type="Proteomes" id="UP001268542"/>
    </source>
</evidence>
<reference evidence="3 4" key="1">
    <citation type="submission" date="2023-08" db="EMBL/GenBank/DDBJ databases">
        <title>Nocardioides seae sp. nov., a bacterium isolated from a soil.</title>
        <authorList>
            <person name="Wang X."/>
        </authorList>
    </citation>
    <scope>NUCLEOTIDE SEQUENCE [LARGE SCALE GENOMIC DNA]</scope>
    <source>
        <strain evidence="3 4">YZH12</strain>
    </source>
</reference>
<evidence type="ECO:0000256" key="1">
    <source>
        <dbReference type="SAM" id="MobiDB-lite"/>
    </source>
</evidence>
<keyword evidence="4" id="KW-1185">Reference proteome</keyword>
<gene>
    <name evidence="3" type="ORF">RDV89_00495</name>
</gene>
<organism evidence="3 4">
    <name type="scientific">Nocardioides imazamoxiresistens</name>
    <dbReference type="NCBI Taxonomy" id="3231893"/>
    <lineage>
        <taxon>Bacteria</taxon>
        <taxon>Bacillati</taxon>
        <taxon>Actinomycetota</taxon>
        <taxon>Actinomycetes</taxon>
        <taxon>Propionibacteriales</taxon>
        <taxon>Nocardioidaceae</taxon>
        <taxon>Nocardioides</taxon>
    </lineage>
</organism>
<accession>A0ABU3PQN8</accession>
<comment type="caution">
    <text evidence="3">The sequence shown here is derived from an EMBL/GenBank/DDBJ whole genome shotgun (WGS) entry which is preliminary data.</text>
</comment>
<sequence length="55" mass="5454">MARLTSATCAGVVGAIASAAVITSTSAGTTPRRWARVGGTSPGRRKGPSTRLPVS</sequence>
<evidence type="ECO:0000313" key="3">
    <source>
        <dbReference type="EMBL" id="MDT9591524.1"/>
    </source>
</evidence>
<keyword evidence="2" id="KW-0732">Signal</keyword>
<feature type="signal peptide" evidence="2">
    <location>
        <begin position="1"/>
        <end position="19"/>
    </location>
</feature>
<dbReference type="RefSeq" id="WP_315730488.1">
    <property type="nucleotide sequence ID" value="NZ_JAVYII010000001.1"/>
</dbReference>
<protein>
    <recommendedName>
        <fullName evidence="5">Secreted protein</fullName>
    </recommendedName>
</protein>
<evidence type="ECO:0008006" key="5">
    <source>
        <dbReference type="Google" id="ProtNLM"/>
    </source>
</evidence>
<feature type="chain" id="PRO_5047376194" description="Secreted protein" evidence="2">
    <location>
        <begin position="20"/>
        <end position="55"/>
    </location>
</feature>